<dbReference type="InterPro" id="IPR045005">
    <property type="entry name" value="BPM1-6"/>
</dbReference>
<dbReference type="InterPro" id="IPR011333">
    <property type="entry name" value="SKP1/BTB/POZ_sf"/>
</dbReference>
<feature type="domain" description="BTB" evidence="3">
    <location>
        <begin position="9"/>
        <end position="72"/>
    </location>
</feature>
<gene>
    <name evidence="5" type="ORF">TRITD_7Bv1G200520</name>
</gene>
<feature type="domain" description="BPM/SPOP BACK" evidence="4">
    <location>
        <begin position="79"/>
        <end position="131"/>
    </location>
</feature>
<dbReference type="EMBL" id="LT934124">
    <property type="protein sequence ID" value="VAI92291.1"/>
    <property type="molecule type" value="Genomic_DNA"/>
</dbReference>
<comment type="similarity">
    <text evidence="2">Belongs to the Tdpoz family.</text>
</comment>
<evidence type="ECO:0000259" key="4">
    <source>
        <dbReference type="Pfam" id="PF24570"/>
    </source>
</evidence>
<dbReference type="Gene3D" id="1.25.40.420">
    <property type="match status" value="1"/>
</dbReference>
<evidence type="ECO:0000259" key="3">
    <source>
        <dbReference type="Pfam" id="PF00651"/>
    </source>
</evidence>
<dbReference type="GO" id="GO:0016567">
    <property type="term" value="P:protein ubiquitination"/>
    <property type="evidence" value="ECO:0007669"/>
    <property type="project" value="InterPro"/>
</dbReference>
<dbReference type="Pfam" id="PF24570">
    <property type="entry name" value="BACK_BPM_SPOP"/>
    <property type="match status" value="1"/>
</dbReference>
<dbReference type="Gene3D" id="3.30.710.10">
    <property type="entry name" value="Potassium Channel Kv1.1, Chain A"/>
    <property type="match status" value="1"/>
</dbReference>
<comment type="pathway">
    <text evidence="1">Protein modification; protein ubiquitination.</text>
</comment>
<name>A0A9R1ACD0_TRITD</name>
<evidence type="ECO:0000256" key="1">
    <source>
        <dbReference type="ARBA" id="ARBA00004906"/>
    </source>
</evidence>
<dbReference type="Gramene" id="TRITD7Bv1G200520.1">
    <property type="protein sequence ID" value="TRITD7Bv1G200520.1"/>
    <property type="gene ID" value="TRITD7Bv1G200520"/>
</dbReference>
<proteinExistence type="inferred from homology"/>
<reference evidence="5 6" key="1">
    <citation type="submission" date="2017-09" db="EMBL/GenBank/DDBJ databases">
        <authorList>
            <consortium name="International Durum Wheat Genome Sequencing Consortium (IDWGSC)"/>
            <person name="Milanesi L."/>
        </authorList>
    </citation>
    <scope>NUCLEOTIDE SEQUENCE [LARGE SCALE GENOMIC DNA]</scope>
    <source>
        <strain evidence="6">cv. Svevo</strain>
    </source>
</reference>
<dbReference type="Pfam" id="PF00651">
    <property type="entry name" value="BTB"/>
    <property type="match status" value="1"/>
</dbReference>
<dbReference type="PANTHER" id="PTHR26379:SF524">
    <property type="entry name" value="MATH DOMAIN-CONTAINING PROTEIN"/>
    <property type="match status" value="1"/>
</dbReference>
<evidence type="ECO:0000256" key="2">
    <source>
        <dbReference type="ARBA" id="ARBA00010846"/>
    </source>
</evidence>
<evidence type="ECO:0008006" key="7">
    <source>
        <dbReference type="Google" id="ProtNLM"/>
    </source>
</evidence>
<evidence type="ECO:0000313" key="6">
    <source>
        <dbReference type="Proteomes" id="UP000324705"/>
    </source>
</evidence>
<evidence type="ECO:0000313" key="5">
    <source>
        <dbReference type="EMBL" id="VAI92291.1"/>
    </source>
</evidence>
<sequence length="150" mass="16519">MKEKVGGPIEISDMESEVFKLLLHFIYMDSLPETSNGGEAGRDGVMAGHLLVAADRYNIERLKLICKEKLCNLMDSNIVATSLALAEQHSFNTVKEACFEFLSCPSNLEAMMASDGYEHLKNCCPSVLRELAASFLPAELKAVKDIIMTT</sequence>
<accession>A0A9R1ACD0</accession>
<dbReference type="SUPFAM" id="SSF54695">
    <property type="entry name" value="POZ domain"/>
    <property type="match status" value="1"/>
</dbReference>
<dbReference type="InterPro" id="IPR056423">
    <property type="entry name" value="BACK_BPM_SPOP"/>
</dbReference>
<dbReference type="AlphaFoldDB" id="A0A9R1ACD0"/>
<keyword evidence="6" id="KW-1185">Reference proteome</keyword>
<dbReference type="InterPro" id="IPR000210">
    <property type="entry name" value="BTB/POZ_dom"/>
</dbReference>
<dbReference type="Proteomes" id="UP000324705">
    <property type="component" value="Chromosome 7B"/>
</dbReference>
<organism evidence="5 6">
    <name type="scientific">Triticum turgidum subsp. durum</name>
    <name type="common">Durum wheat</name>
    <name type="synonym">Triticum durum</name>
    <dbReference type="NCBI Taxonomy" id="4567"/>
    <lineage>
        <taxon>Eukaryota</taxon>
        <taxon>Viridiplantae</taxon>
        <taxon>Streptophyta</taxon>
        <taxon>Embryophyta</taxon>
        <taxon>Tracheophyta</taxon>
        <taxon>Spermatophyta</taxon>
        <taxon>Magnoliopsida</taxon>
        <taxon>Liliopsida</taxon>
        <taxon>Poales</taxon>
        <taxon>Poaceae</taxon>
        <taxon>BOP clade</taxon>
        <taxon>Pooideae</taxon>
        <taxon>Triticodae</taxon>
        <taxon>Triticeae</taxon>
        <taxon>Triticinae</taxon>
        <taxon>Triticum</taxon>
    </lineage>
</organism>
<protein>
    <recommendedName>
        <fullName evidence="7">BTB domain-containing protein</fullName>
    </recommendedName>
</protein>
<dbReference type="PANTHER" id="PTHR26379">
    <property type="entry name" value="BTB/POZ AND MATH DOMAIN-CONTAINING PROTEIN 1"/>
    <property type="match status" value="1"/>
</dbReference>